<sequence>MAWTYAGIIGRSYKISGKTLFTFATLRERIRVECEVSRLQYDLSADSLLLIDDYQRRLKVLTALGYVTKGNMVSFKGRVACEIHHQELLITELILESKLHLRSPAEVAALLSVTTCQYKNGQEVKFEEGSIFELLRKDVEEVSNKIEAVATSLRTRVFDAGDELRYDLMQVVYHWASGMVS</sequence>
<dbReference type="AlphaFoldDB" id="A0A1I7WN15"/>
<dbReference type="InterPro" id="IPR012961">
    <property type="entry name" value="Ski2/MTR4_C"/>
</dbReference>
<dbReference type="SMART" id="SM01142">
    <property type="entry name" value="DSHCT"/>
    <property type="match status" value="1"/>
</dbReference>
<evidence type="ECO:0000256" key="4">
    <source>
        <dbReference type="ARBA" id="ARBA00022840"/>
    </source>
</evidence>
<keyword evidence="2" id="KW-0378">Hydrolase</keyword>
<dbReference type="GO" id="GO:0016787">
    <property type="term" value="F:hydrolase activity"/>
    <property type="evidence" value="ECO:0007669"/>
    <property type="project" value="UniProtKB-KW"/>
</dbReference>
<dbReference type="WBParaSite" id="Hba_06536">
    <property type="protein sequence ID" value="Hba_06536"/>
    <property type="gene ID" value="Hba_06536"/>
</dbReference>
<keyword evidence="1" id="KW-0547">Nucleotide-binding</keyword>
<keyword evidence="3" id="KW-0347">Helicase</keyword>
<dbReference type="InterPro" id="IPR050699">
    <property type="entry name" value="RNA-DNA_Helicase"/>
</dbReference>
<dbReference type="Gene3D" id="1.10.3380.30">
    <property type="match status" value="1"/>
</dbReference>
<dbReference type="GO" id="GO:0055087">
    <property type="term" value="C:Ski complex"/>
    <property type="evidence" value="ECO:0007669"/>
    <property type="project" value="TreeGrafter"/>
</dbReference>
<evidence type="ECO:0000256" key="5">
    <source>
        <dbReference type="ARBA" id="ARBA00047984"/>
    </source>
</evidence>
<dbReference type="GO" id="GO:0005524">
    <property type="term" value="F:ATP binding"/>
    <property type="evidence" value="ECO:0007669"/>
    <property type="project" value="UniProtKB-KW"/>
</dbReference>
<evidence type="ECO:0000259" key="6">
    <source>
        <dbReference type="SMART" id="SM01142"/>
    </source>
</evidence>
<evidence type="ECO:0000256" key="2">
    <source>
        <dbReference type="ARBA" id="ARBA00022801"/>
    </source>
</evidence>
<dbReference type="PANTHER" id="PTHR12131:SF1">
    <property type="entry name" value="ATP-DEPENDENT RNA HELICASE SUPV3L1, MITOCHONDRIAL-RELATED"/>
    <property type="match status" value="1"/>
</dbReference>
<evidence type="ECO:0000313" key="7">
    <source>
        <dbReference type="Proteomes" id="UP000095283"/>
    </source>
</evidence>
<organism evidence="7 8">
    <name type="scientific">Heterorhabditis bacteriophora</name>
    <name type="common">Entomopathogenic nematode worm</name>
    <dbReference type="NCBI Taxonomy" id="37862"/>
    <lineage>
        <taxon>Eukaryota</taxon>
        <taxon>Metazoa</taxon>
        <taxon>Ecdysozoa</taxon>
        <taxon>Nematoda</taxon>
        <taxon>Chromadorea</taxon>
        <taxon>Rhabditida</taxon>
        <taxon>Rhabditina</taxon>
        <taxon>Rhabditomorpha</taxon>
        <taxon>Strongyloidea</taxon>
        <taxon>Heterorhabditidae</taxon>
        <taxon>Heterorhabditis</taxon>
    </lineage>
</organism>
<dbReference type="GO" id="GO:0070478">
    <property type="term" value="P:nuclear-transcribed mRNA catabolic process, 3'-5' exonucleolytic nonsense-mediated decay"/>
    <property type="evidence" value="ECO:0007669"/>
    <property type="project" value="TreeGrafter"/>
</dbReference>
<keyword evidence="4" id="KW-0067">ATP-binding</keyword>
<dbReference type="GO" id="GO:0003724">
    <property type="term" value="F:RNA helicase activity"/>
    <property type="evidence" value="ECO:0007669"/>
    <property type="project" value="UniProtKB-EC"/>
</dbReference>
<proteinExistence type="predicted"/>
<evidence type="ECO:0000256" key="3">
    <source>
        <dbReference type="ARBA" id="ARBA00022806"/>
    </source>
</evidence>
<keyword evidence="7" id="KW-1185">Reference proteome</keyword>
<reference evidence="8" key="1">
    <citation type="submission" date="2016-11" db="UniProtKB">
        <authorList>
            <consortium name="WormBaseParasite"/>
        </authorList>
    </citation>
    <scope>IDENTIFICATION</scope>
</reference>
<evidence type="ECO:0000256" key="1">
    <source>
        <dbReference type="ARBA" id="ARBA00022741"/>
    </source>
</evidence>
<dbReference type="Pfam" id="PF08148">
    <property type="entry name" value="DSHCT"/>
    <property type="match status" value="1"/>
</dbReference>
<feature type="domain" description="ATP-dependent RNA helicase Ski2/MTR4 C-terminal" evidence="6">
    <location>
        <begin position="68"/>
        <end position="180"/>
    </location>
</feature>
<accession>A0A1I7WN15</accession>
<name>A0A1I7WN15_HETBA</name>
<comment type="catalytic activity">
    <reaction evidence="5">
        <text>ATP + H2O = ADP + phosphate + H(+)</text>
        <dbReference type="Rhea" id="RHEA:13065"/>
        <dbReference type="ChEBI" id="CHEBI:15377"/>
        <dbReference type="ChEBI" id="CHEBI:15378"/>
        <dbReference type="ChEBI" id="CHEBI:30616"/>
        <dbReference type="ChEBI" id="CHEBI:43474"/>
        <dbReference type="ChEBI" id="CHEBI:456216"/>
        <dbReference type="EC" id="3.6.4.13"/>
    </reaction>
</comment>
<dbReference type="Proteomes" id="UP000095283">
    <property type="component" value="Unplaced"/>
</dbReference>
<protein>
    <submittedName>
        <fullName evidence="8">DSHCT domain-containing protein</fullName>
    </submittedName>
</protein>
<evidence type="ECO:0000313" key="8">
    <source>
        <dbReference type="WBParaSite" id="Hba_06536"/>
    </source>
</evidence>
<dbReference type="PANTHER" id="PTHR12131">
    <property type="entry name" value="ATP-DEPENDENT RNA AND DNA HELICASE"/>
    <property type="match status" value="1"/>
</dbReference>